<dbReference type="InterPro" id="IPR001680">
    <property type="entry name" value="WD40_rpt"/>
</dbReference>
<keyword evidence="2" id="KW-0677">Repeat</keyword>
<dbReference type="SMART" id="SM00320">
    <property type="entry name" value="WD40"/>
    <property type="match status" value="4"/>
</dbReference>
<dbReference type="InterPro" id="IPR051150">
    <property type="entry name" value="SWT21/TCAB1_mRNA_Telomere"/>
</dbReference>
<feature type="compositionally biased region" description="Low complexity" evidence="6">
    <location>
        <begin position="18"/>
        <end position="29"/>
    </location>
</feature>
<name>A0A9Q0MQX0_9DIPT</name>
<evidence type="ECO:0000256" key="4">
    <source>
        <dbReference type="ARBA" id="ARBA00041558"/>
    </source>
</evidence>
<dbReference type="GO" id="GO:0030576">
    <property type="term" value="P:Cajal body organization"/>
    <property type="evidence" value="ECO:0007669"/>
    <property type="project" value="TreeGrafter"/>
</dbReference>
<organism evidence="7 8">
    <name type="scientific">Pseudolycoriella hygida</name>
    <dbReference type="NCBI Taxonomy" id="35572"/>
    <lineage>
        <taxon>Eukaryota</taxon>
        <taxon>Metazoa</taxon>
        <taxon>Ecdysozoa</taxon>
        <taxon>Arthropoda</taxon>
        <taxon>Hexapoda</taxon>
        <taxon>Insecta</taxon>
        <taxon>Pterygota</taxon>
        <taxon>Neoptera</taxon>
        <taxon>Endopterygota</taxon>
        <taxon>Diptera</taxon>
        <taxon>Nematocera</taxon>
        <taxon>Sciaroidea</taxon>
        <taxon>Sciaridae</taxon>
        <taxon>Pseudolycoriella</taxon>
    </lineage>
</organism>
<dbReference type="InterPro" id="IPR036322">
    <property type="entry name" value="WD40_repeat_dom_sf"/>
</dbReference>
<evidence type="ECO:0000256" key="3">
    <source>
        <dbReference type="ARBA" id="ARBA00038279"/>
    </source>
</evidence>
<feature type="compositionally biased region" description="Polar residues" evidence="6">
    <location>
        <begin position="137"/>
        <end position="146"/>
    </location>
</feature>
<comment type="similarity">
    <text evidence="3">Belongs to the TCAB1 family.</text>
</comment>
<feature type="repeat" description="WD" evidence="5">
    <location>
        <begin position="391"/>
        <end position="427"/>
    </location>
</feature>
<comment type="caution">
    <text evidence="7">The sequence shown here is derived from an EMBL/GenBank/DDBJ whole genome shotgun (WGS) entry which is preliminary data.</text>
</comment>
<dbReference type="OrthoDB" id="239865at2759"/>
<reference evidence="7" key="1">
    <citation type="submission" date="2022-07" db="EMBL/GenBank/DDBJ databases">
        <authorList>
            <person name="Trinca V."/>
            <person name="Uliana J.V.C."/>
            <person name="Torres T.T."/>
            <person name="Ward R.J."/>
            <person name="Monesi N."/>
        </authorList>
    </citation>
    <scope>NUCLEOTIDE SEQUENCE</scope>
    <source>
        <strain evidence="7">HSMRA1968</strain>
        <tissue evidence="7">Whole embryos</tissue>
    </source>
</reference>
<evidence type="ECO:0000256" key="1">
    <source>
        <dbReference type="ARBA" id="ARBA00022574"/>
    </source>
</evidence>
<keyword evidence="8" id="KW-1185">Reference proteome</keyword>
<gene>
    <name evidence="7" type="primary">WDR79</name>
    <name evidence="7" type="ORF">Bhyg_14951</name>
</gene>
<sequence length="540" mass="60426">MKYGLSTEKADCEEKSISESTTEVPSEETVAAAERTIENESPNVIAISKENETIEANTPLATEEQVDLNQVVEKPQFEEPETSAMSASLNRLIHSSVPVLIIEEIVNDDGKDRADKMKCVENMDVSASHEEEMSEVDMTSSRNTPNDVDMTNMALNTANDVDMPNMADDLDTFSQTDYNFENAPIIELSRYSWGVNEQKYLRGCVFSPDGTCILTNVNKDGFHVVELPLSLYENESVSASRPVDILSSAVHVPEGGTVYDYCWYPFMNSSSPETCCFISTRQHEPLQLYDAFDGKLRCTYRGYDVVDEVDHALSVCFSTDGSQIIAGYKKALKIFRTDVPGRDYMNYTLKSAAVCLAVNSSDTNTIAIGSWNCFITFHDVRSPQLAMTEKLVKHTGGVTLLKFSSDGQRLVTGARKDKKLLVWDTRNLSAPLLCFKRNAETNQRIYFDLSRSGRWLVSGDTTGILHAYDLKYGTERGKFPDYQYPLHRDCCNGVSLHPTRPIFATSSGKHHFIGFDDDIPLEPPDVQENSLIFWWCGKTA</sequence>
<dbReference type="PROSITE" id="PS50082">
    <property type="entry name" value="WD_REPEATS_2"/>
    <property type="match status" value="1"/>
</dbReference>
<dbReference type="PROSITE" id="PS00678">
    <property type="entry name" value="WD_REPEATS_1"/>
    <property type="match status" value="1"/>
</dbReference>
<keyword evidence="1 5" id="KW-0853">WD repeat</keyword>
<dbReference type="PANTHER" id="PTHR13211">
    <property type="entry name" value="TELOMERASE CAJAL BODY PROTEIN 1"/>
    <property type="match status" value="1"/>
</dbReference>
<evidence type="ECO:0000256" key="2">
    <source>
        <dbReference type="ARBA" id="ARBA00022737"/>
    </source>
</evidence>
<dbReference type="PANTHER" id="PTHR13211:SF0">
    <property type="entry name" value="TELOMERASE CAJAL BODY PROTEIN 1"/>
    <property type="match status" value="1"/>
</dbReference>
<dbReference type="GO" id="GO:0003723">
    <property type="term" value="F:RNA binding"/>
    <property type="evidence" value="ECO:0007669"/>
    <property type="project" value="TreeGrafter"/>
</dbReference>
<dbReference type="InterPro" id="IPR015943">
    <property type="entry name" value="WD40/YVTN_repeat-like_dom_sf"/>
</dbReference>
<accession>A0A9Q0MQX0</accession>
<protein>
    <recommendedName>
        <fullName evidence="4">WD repeat-containing protein 79</fullName>
    </recommendedName>
</protein>
<dbReference type="InterPro" id="IPR019775">
    <property type="entry name" value="WD40_repeat_CS"/>
</dbReference>
<dbReference type="Pfam" id="PF00400">
    <property type="entry name" value="WD40"/>
    <property type="match status" value="1"/>
</dbReference>
<evidence type="ECO:0000256" key="5">
    <source>
        <dbReference type="PROSITE-ProRule" id="PRU00221"/>
    </source>
</evidence>
<evidence type="ECO:0000256" key="6">
    <source>
        <dbReference type="SAM" id="MobiDB-lite"/>
    </source>
</evidence>
<feature type="region of interest" description="Disordered" evidence="6">
    <location>
        <begin position="1"/>
        <end position="29"/>
    </location>
</feature>
<feature type="region of interest" description="Disordered" evidence="6">
    <location>
        <begin position="127"/>
        <end position="147"/>
    </location>
</feature>
<evidence type="ECO:0000313" key="7">
    <source>
        <dbReference type="EMBL" id="KAJ6636362.1"/>
    </source>
</evidence>
<feature type="compositionally biased region" description="Basic and acidic residues" evidence="6">
    <location>
        <begin position="8"/>
        <end position="17"/>
    </location>
</feature>
<dbReference type="SUPFAM" id="SSF50978">
    <property type="entry name" value="WD40 repeat-like"/>
    <property type="match status" value="1"/>
</dbReference>
<dbReference type="Gene3D" id="2.130.10.10">
    <property type="entry name" value="YVTN repeat-like/Quinoprotein amine dehydrogenase"/>
    <property type="match status" value="1"/>
</dbReference>
<dbReference type="EMBL" id="WJQU01000004">
    <property type="protein sequence ID" value="KAJ6636362.1"/>
    <property type="molecule type" value="Genomic_DNA"/>
</dbReference>
<proteinExistence type="inferred from homology"/>
<evidence type="ECO:0000313" key="8">
    <source>
        <dbReference type="Proteomes" id="UP001151699"/>
    </source>
</evidence>
<dbReference type="AlphaFoldDB" id="A0A9Q0MQX0"/>
<dbReference type="GO" id="GO:0015030">
    <property type="term" value="C:Cajal body"/>
    <property type="evidence" value="ECO:0007669"/>
    <property type="project" value="TreeGrafter"/>
</dbReference>
<dbReference type="Proteomes" id="UP001151699">
    <property type="component" value="Chromosome C"/>
</dbReference>